<evidence type="ECO:0000313" key="2">
    <source>
        <dbReference type="Proteomes" id="UP000248918"/>
    </source>
</evidence>
<sequence length="79" mass="8477">MSHLDSEEKFSCFNQIVIRRPAPGSAHRVLRKAGAERAESACVGIGRKPVRVARQGVPVKVLVPARSLGTNAQRSGSRA</sequence>
<comment type="caution">
    <text evidence="1">The sequence shown here is derived from an EMBL/GenBank/DDBJ whole genome shotgun (WGS) entry which is preliminary data.</text>
</comment>
<evidence type="ECO:0000313" key="1">
    <source>
        <dbReference type="EMBL" id="RAS35365.1"/>
    </source>
</evidence>
<gene>
    <name evidence="1" type="ORF">BX591_10584</name>
</gene>
<name>A0A329CX91_9BURK</name>
<dbReference type="Proteomes" id="UP000248918">
    <property type="component" value="Unassembled WGS sequence"/>
</dbReference>
<dbReference type="AlphaFoldDB" id="A0A329CX91"/>
<organism evidence="1 2">
    <name type="scientific">Paraburkholderia bryophila</name>
    <dbReference type="NCBI Taxonomy" id="420952"/>
    <lineage>
        <taxon>Bacteria</taxon>
        <taxon>Pseudomonadati</taxon>
        <taxon>Pseudomonadota</taxon>
        <taxon>Betaproteobacteria</taxon>
        <taxon>Burkholderiales</taxon>
        <taxon>Burkholderiaceae</taxon>
        <taxon>Paraburkholderia</taxon>
    </lineage>
</organism>
<protein>
    <submittedName>
        <fullName evidence="1">Uncharacterized protein</fullName>
    </submittedName>
</protein>
<dbReference type="EMBL" id="QLTK01000005">
    <property type="protein sequence ID" value="RAS35365.1"/>
    <property type="molecule type" value="Genomic_DNA"/>
</dbReference>
<accession>A0A329CX91</accession>
<proteinExistence type="predicted"/>
<reference evidence="1 2" key="1">
    <citation type="submission" date="2018-06" db="EMBL/GenBank/DDBJ databases">
        <title>Genomic Encyclopedia of Type Strains, Phase III (KMG-III): the genomes of soil and plant-associated and newly described type strains.</title>
        <authorList>
            <person name="Whitman W."/>
        </authorList>
    </citation>
    <scope>NUCLEOTIDE SEQUENCE [LARGE SCALE GENOMIC DNA]</scope>
    <source>
        <strain evidence="1 2">LMG 23644</strain>
    </source>
</reference>